<proteinExistence type="predicted"/>
<dbReference type="Proteomes" id="UP000774326">
    <property type="component" value="Unassembled WGS sequence"/>
</dbReference>
<sequence length="120" mass="13432">MSQFLHSHNVPLATASFFVFFVNYQSAIGPNTSDSSRDTTPANRINRTLMSGGQRALFDPNVFLICIIDTFPNFDGMIITATDNSQSFFAFFETNTPHSTLMAFQFSKTPPIFIIVFFSP</sequence>
<reference evidence="1" key="1">
    <citation type="journal article" date="2021" name="Open Biol.">
        <title>Shared evolutionary footprints suggest mitochondrial oxidative damage underlies multiple complex I losses in fungi.</title>
        <authorList>
            <person name="Schikora-Tamarit M.A."/>
            <person name="Marcet-Houben M."/>
            <person name="Nosek J."/>
            <person name="Gabaldon T."/>
        </authorList>
    </citation>
    <scope>NUCLEOTIDE SEQUENCE</scope>
    <source>
        <strain evidence="1">CBS2887</strain>
    </source>
</reference>
<dbReference type="AlphaFoldDB" id="A0A9P8TL49"/>
<accession>A0A9P8TL49</accession>
<reference evidence="1" key="2">
    <citation type="submission" date="2021-01" db="EMBL/GenBank/DDBJ databases">
        <authorList>
            <person name="Schikora-Tamarit M.A."/>
        </authorList>
    </citation>
    <scope>NUCLEOTIDE SEQUENCE</scope>
    <source>
        <strain evidence="1">CBS2887</strain>
    </source>
</reference>
<keyword evidence="2" id="KW-1185">Reference proteome</keyword>
<evidence type="ECO:0000313" key="2">
    <source>
        <dbReference type="Proteomes" id="UP000774326"/>
    </source>
</evidence>
<protein>
    <submittedName>
        <fullName evidence="1">Uncharacterized protein</fullName>
    </submittedName>
</protein>
<gene>
    <name evidence="1" type="ORF">WICPIJ_006321</name>
</gene>
<organism evidence="1 2">
    <name type="scientific">Wickerhamomyces pijperi</name>
    <name type="common">Yeast</name>
    <name type="synonym">Pichia pijperi</name>
    <dbReference type="NCBI Taxonomy" id="599730"/>
    <lineage>
        <taxon>Eukaryota</taxon>
        <taxon>Fungi</taxon>
        <taxon>Dikarya</taxon>
        <taxon>Ascomycota</taxon>
        <taxon>Saccharomycotina</taxon>
        <taxon>Saccharomycetes</taxon>
        <taxon>Phaffomycetales</taxon>
        <taxon>Wickerhamomycetaceae</taxon>
        <taxon>Wickerhamomyces</taxon>
    </lineage>
</organism>
<comment type="caution">
    <text evidence="1">The sequence shown here is derived from an EMBL/GenBank/DDBJ whole genome shotgun (WGS) entry which is preliminary data.</text>
</comment>
<name>A0A9P8TL49_WICPI</name>
<evidence type="ECO:0000313" key="1">
    <source>
        <dbReference type="EMBL" id="KAH3682715.1"/>
    </source>
</evidence>
<dbReference type="EMBL" id="JAEUBG010003483">
    <property type="protein sequence ID" value="KAH3682715.1"/>
    <property type="molecule type" value="Genomic_DNA"/>
</dbReference>